<dbReference type="CDD" id="cd03294">
    <property type="entry name" value="ABC_Pro_Gly_Betaine"/>
    <property type="match status" value="1"/>
</dbReference>
<proteinExistence type="inferred from homology"/>
<keyword evidence="3" id="KW-0547">Nucleotide-binding</keyword>
<evidence type="ECO:0000259" key="6">
    <source>
        <dbReference type="PROSITE" id="PS50893"/>
    </source>
</evidence>
<evidence type="ECO:0000256" key="3">
    <source>
        <dbReference type="ARBA" id="ARBA00022741"/>
    </source>
</evidence>
<keyword evidence="2" id="KW-0813">Transport</keyword>
<dbReference type="InterPro" id="IPR003593">
    <property type="entry name" value="AAA+_ATPase"/>
</dbReference>
<accession>A0ABR7TGS0</accession>
<dbReference type="Pfam" id="PF00005">
    <property type="entry name" value="ABC_tran"/>
    <property type="match status" value="1"/>
</dbReference>
<feature type="domain" description="ABC transporter" evidence="6">
    <location>
        <begin position="21"/>
        <end position="264"/>
    </location>
</feature>
<dbReference type="NCBIfam" id="TIGR01186">
    <property type="entry name" value="proV"/>
    <property type="match status" value="1"/>
</dbReference>
<comment type="caution">
    <text evidence="7">The sequence shown here is derived from an EMBL/GenBank/DDBJ whole genome shotgun (WGS) entry which is preliminary data.</text>
</comment>
<dbReference type="Proteomes" id="UP000659124">
    <property type="component" value="Unassembled WGS sequence"/>
</dbReference>
<dbReference type="Gene3D" id="3.10.580.10">
    <property type="entry name" value="CBS-domain"/>
    <property type="match status" value="1"/>
</dbReference>
<dbReference type="SUPFAM" id="SSF54631">
    <property type="entry name" value="CBS-domain pair"/>
    <property type="match status" value="1"/>
</dbReference>
<dbReference type="InterPro" id="IPR046342">
    <property type="entry name" value="CBS_dom_sf"/>
</dbReference>
<dbReference type="InterPro" id="IPR051921">
    <property type="entry name" value="ABC_osmolyte_uptake_ATP-bind"/>
</dbReference>
<evidence type="ECO:0000313" key="8">
    <source>
        <dbReference type="Proteomes" id="UP000659124"/>
    </source>
</evidence>
<dbReference type="PROSITE" id="PS00211">
    <property type="entry name" value="ABC_TRANSPORTER_1"/>
    <property type="match status" value="1"/>
</dbReference>
<dbReference type="SUPFAM" id="SSF52540">
    <property type="entry name" value="P-loop containing nucleoside triphosphate hydrolases"/>
    <property type="match status" value="1"/>
</dbReference>
<keyword evidence="4 7" id="KW-0067">ATP-binding</keyword>
<evidence type="ECO:0000256" key="1">
    <source>
        <dbReference type="ARBA" id="ARBA00005417"/>
    </source>
</evidence>
<dbReference type="InterPro" id="IPR017871">
    <property type="entry name" value="ABC_transporter-like_CS"/>
</dbReference>
<evidence type="ECO:0000256" key="2">
    <source>
        <dbReference type="ARBA" id="ARBA00022448"/>
    </source>
</evidence>
<dbReference type="GO" id="GO:0005524">
    <property type="term" value="F:ATP binding"/>
    <property type="evidence" value="ECO:0007669"/>
    <property type="project" value="UniProtKB-KW"/>
</dbReference>
<dbReference type="InterPro" id="IPR005892">
    <property type="entry name" value="Gly-betaine_transp_ATP-bd"/>
</dbReference>
<evidence type="ECO:0000256" key="4">
    <source>
        <dbReference type="ARBA" id="ARBA00022840"/>
    </source>
</evidence>
<comment type="similarity">
    <text evidence="1">Belongs to the ABC transporter superfamily.</text>
</comment>
<keyword evidence="8" id="KW-1185">Reference proteome</keyword>
<dbReference type="SMART" id="SM00382">
    <property type="entry name" value="AAA"/>
    <property type="match status" value="1"/>
</dbReference>
<dbReference type="InterPro" id="IPR027417">
    <property type="entry name" value="P-loop_NTPase"/>
</dbReference>
<protein>
    <submittedName>
        <fullName evidence="7">Glycine betaine/L-proline ABC transporter ATP-binding protein</fullName>
    </submittedName>
</protein>
<keyword evidence="5" id="KW-0029">Amino-acid transport</keyword>
<dbReference type="InterPro" id="IPR000644">
    <property type="entry name" value="CBS_dom"/>
</dbReference>
<dbReference type="Gene3D" id="3.40.50.300">
    <property type="entry name" value="P-loop containing nucleotide triphosphate hydrolases"/>
    <property type="match status" value="1"/>
</dbReference>
<sequence length="400" mass="44087">MPKLKIENLTLVFGREQKEALHMLEQGKSKAEILEHTGATVGVKNASFDIEKGEFFVIMGLSGSGKSSLLRCLNRLIEPSAGKVLLNGVDITALPDAELQKVRRKEIAMVFQKFGLLPHRSVLENVAFGLELQGTPPAERMDKARNVIELVGLKGYENMLPSELSGGMQQRVGLARALANDPEVLLMDEAFSALDPLIRTQMQDELLDLQEKMHKTIVFITHDLDEAIRLGDRIAIMKDGEVIQIGTPEEILTTPANEYVSSFVEKVDRKSIITASSLMDTKPTMAVFRKDGPEGSLRKMRATGLKILPAVTVDKHFLGFVYLHEVLEVKQRGDKTIEAAIHRDVPVAHPDTTVEQMLPFIAETDKPVAVVNPMNNKLLGLISQTSLIIETTGSQANPQA</sequence>
<reference evidence="7 8" key="1">
    <citation type="submission" date="2020-09" db="EMBL/GenBank/DDBJ databases">
        <title>Genome sequences of type strains of Chitinophaga qingshengii and Chitinophaga varians.</title>
        <authorList>
            <person name="Kittiwongwattana C."/>
        </authorList>
    </citation>
    <scope>NUCLEOTIDE SEQUENCE [LARGE SCALE GENOMIC DNA]</scope>
    <source>
        <strain evidence="7 8">JCM 30026</strain>
    </source>
</reference>
<gene>
    <name evidence="7" type="ORF">ICL07_04765</name>
</gene>
<name>A0ABR7TGS0_9BACT</name>
<dbReference type="PROSITE" id="PS50893">
    <property type="entry name" value="ABC_TRANSPORTER_2"/>
    <property type="match status" value="1"/>
</dbReference>
<dbReference type="PANTHER" id="PTHR43869">
    <property type="entry name" value="GLYCINE BETAINE/PROLINE BETAINE TRANSPORT SYSTEM ATP-BINDING PROTEIN PROV"/>
    <property type="match status" value="1"/>
</dbReference>
<dbReference type="InterPro" id="IPR003439">
    <property type="entry name" value="ABC_transporter-like_ATP-bd"/>
</dbReference>
<dbReference type="EMBL" id="JACVFC010000001">
    <property type="protein sequence ID" value="MBC9929676.1"/>
    <property type="molecule type" value="Genomic_DNA"/>
</dbReference>
<evidence type="ECO:0000313" key="7">
    <source>
        <dbReference type="EMBL" id="MBC9929676.1"/>
    </source>
</evidence>
<dbReference type="PANTHER" id="PTHR43869:SF1">
    <property type="entry name" value="GLYCINE BETAINE_PROLINE BETAINE TRANSPORT SYSTEM ATP-BINDING PROTEIN PROV"/>
    <property type="match status" value="1"/>
</dbReference>
<organism evidence="7 8">
    <name type="scientific">Chitinophaga qingshengii</name>
    <dbReference type="NCBI Taxonomy" id="1569794"/>
    <lineage>
        <taxon>Bacteria</taxon>
        <taxon>Pseudomonadati</taxon>
        <taxon>Bacteroidota</taxon>
        <taxon>Chitinophagia</taxon>
        <taxon>Chitinophagales</taxon>
        <taxon>Chitinophagaceae</taxon>
        <taxon>Chitinophaga</taxon>
    </lineage>
</organism>
<evidence type="ECO:0000256" key="5">
    <source>
        <dbReference type="ARBA" id="ARBA00022970"/>
    </source>
</evidence>
<dbReference type="Pfam" id="PF00571">
    <property type="entry name" value="CBS"/>
    <property type="match status" value="1"/>
</dbReference>